<dbReference type="GO" id="GO:0042956">
    <property type="term" value="P:maltodextrin transmembrane transport"/>
    <property type="evidence" value="ECO:0007669"/>
    <property type="project" value="TreeGrafter"/>
</dbReference>
<dbReference type="PATRIC" id="fig|1307761.3.peg.2483"/>
<sequence>MKKLLVLGLVLFVAFGAVFAEGQGEAGAAGEVSITLWTQEGESEGFYQYIVERAEEYMGMVEGVTVEVVQKDTEALREDFQTASLAGTAPELLWTVGDHAGPFTAANLIQPVDGLYDADEYVESVILDGQTWGVPITSGNHLMLLYNKSIVGDEAPATFQEIIDFGQEFTDGENYGLVYNAVEPFWLVPFLGGYGGSVFAADGVTPTLDTPEMVDTLQFLADLEFEYGITPAEADYGTMDTLFKEGNAAYIINGDWSLGDYEAILGDDLGVARIPQLPNGDFPRPYTSGKYFMVAEGVDGVKLQAIQGFIDYMISDESLLEILDMFKRLPASLSALNSDAVSADPILRGSAAQLATGTPMPSVIEMRANWDAMKPEMNAVLAGTTSPEEAAANMQSAAENAIEAMQ</sequence>
<dbReference type="PANTHER" id="PTHR30061">
    <property type="entry name" value="MALTOSE-BINDING PERIPLASMIC PROTEIN"/>
    <property type="match status" value="1"/>
</dbReference>
<dbReference type="Proteomes" id="UP000018680">
    <property type="component" value="Chromosome"/>
</dbReference>
<evidence type="ECO:0000256" key="3">
    <source>
        <dbReference type="ARBA" id="ARBA00022729"/>
    </source>
</evidence>
<name>V5WJT1_9SPIO</name>
<evidence type="ECO:0000256" key="2">
    <source>
        <dbReference type="ARBA" id="ARBA00022448"/>
    </source>
</evidence>
<dbReference type="PANTHER" id="PTHR30061:SF50">
    <property type="entry name" value="MALTOSE_MALTODEXTRIN-BINDING PERIPLASMIC PROTEIN"/>
    <property type="match status" value="1"/>
</dbReference>
<protein>
    <submittedName>
        <fullName evidence="5">Maltose/maltodextrin ABC transporter, substrate binding periplasmic protein MalE</fullName>
    </submittedName>
</protein>
<keyword evidence="3 4" id="KW-0732">Signal</keyword>
<dbReference type="KEGG" id="slr:L21SP2_2491"/>
<evidence type="ECO:0000256" key="4">
    <source>
        <dbReference type="SAM" id="SignalP"/>
    </source>
</evidence>
<dbReference type="Gene3D" id="3.40.190.10">
    <property type="entry name" value="Periplasmic binding protein-like II"/>
    <property type="match status" value="2"/>
</dbReference>
<dbReference type="EMBL" id="CP006939">
    <property type="protein sequence ID" value="AHC15844.1"/>
    <property type="molecule type" value="Genomic_DNA"/>
</dbReference>
<dbReference type="RefSeq" id="WP_024268747.1">
    <property type="nucleotide sequence ID" value="NC_023035.1"/>
</dbReference>
<feature type="signal peptide" evidence="4">
    <location>
        <begin position="1"/>
        <end position="20"/>
    </location>
</feature>
<dbReference type="eggNOG" id="COG2182">
    <property type="taxonomic scope" value="Bacteria"/>
</dbReference>
<dbReference type="AlphaFoldDB" id="V5WJT1"/>
<dbReference type="GO" id="GO:0055052">
    <property type="term" value="C:ATP-binding cassette (ABC) transporter complex, substrate-binding subunit-containing"/>
    <property type="evidence" value="ECO:0007669"/>
    <property type="project" value="TreeGrafter"/>
</dbReference>
<dbReference type="STRING" id="1307761.L21SP2_2491"/>
<dbReference type="HOGENOM" id="CLU_031285_17_0_12"/>
<evidence type="ECO:0000313" key="6">
    <source>
        <dbReference type="Proteomes" id="UP000018680"/>
    </source>
</evidence>
<reference evidence="5 6" key="1">
    <citation type="journal article" date="2015" name="Stand. Genomic Sci.">
        <title>Complete genome sequence and description of Salinispira pacifica gen. nov., sp. nov., a novel spirochaete isolated form a hypersaline microbial mat.</title>
        <authorList>
            <person name="Ben Hania W."/>
            <person name="Joseph M."/>
            <person name="Schumann P."/>
            <person name="Bunk B."/>
            <person name="Fiebig A."/>
            <person name="Sproer C."/>
            <person name="Klenk H.P."/>
            <person name="Fardeau M.L."/>
            <person name="Spring S."/>
        </authorList>
    </citation>
    <scope>NUCLEOTIDE SEQUENCE [LARGE SCALE GENOMIC DNA]</scope>
    <source>
        <strain evidence="5 6">L21-RPul-D2</strain>
    </source>
</reference>
<comment type="similarity">
    <text evidence="1">Belongs to the bacterial solute-binding protein 1 family.</text>
</comment>
<evidence type="ECO:0000256" key="1">
    <source>
        <dbReference type="ARBA" id="ARBA00008520"/>
    </source>
</evidence>
<feature type="chain" id="PRO_5004741958" evidence="4">
    <location>
        <begin position="21"/>
        <end position="406"/>
    </location>
</feature>
<dbReference type="Pfam" id="PF13416">
    <property type="entry name" value="SBP_bac_8"/>
    <property type="match status" value="1"/>
</dbReference>
<gene>
    <name evidence="5" type="ORF">L21SP2_2491</name>
</gene>
<dbReference type="InterPro" id="IPR006059">
    <property type="entry name" value="SBP"/>
</dbReference>
<keyword evidence="6" id="KW-1185">Reference proteome</keyword>
<organism evidence="5 6">
    <name type="scientific">Salinispira pacifica</name>
    <dbReference type="NCBI Taxonomy" id="1307761"/>
    <lineage>
        <taxon>Bacteria</taxon>
        <taxon>Pseudomonadati</taxon>
        <taxon>Spirochaetota</taxon>
        <taxon>Spirochaetia</taxon>
        <taxon>Spirochaetales</taxon>
        <taxon>Spirochaetaceae</taxon>
        <taxon>Salinispira</taxon>
    </lineage>
</organism>
<keyword evidence="2" id="KW-0813">Transport</keyword>
<accession>V5WJT1</accession>
<evidence type="ECO:0000313" key="5">
    <source>
        <dbReference type="EMBL" id="AHC15844.1"/>
    </source>
</evidence>
<dbReference type="SUPFAM" id="SSF53850">
    <property type="entry name" value="Periplasmic binding protein-like II"/>
    <property type="match status" value="1"/>
</dbReference>
<proteinExistence type="inferred from homology"/>
<dbReference type="OrthoDB" id="42940at2"/>
<dbReference type="GO" id="GO:1901982">
    <property type="term" value="F:maltose binding"/>
    <property type="evidence" value="ECO:0007669"/>
    <property type="project" value="TreeGrafter"/>
</dbReference>
<dbReference type="GO" id="GO:0015768">
    <property type="term" value="P:maltose transport"/>
    <property type="evidence" value="ECO:0007669"/>
    <property type="project" value="TreeGrafter"/>
</dbReference>